<dbReference type="InterPro" id="IPR004365">
    <property type="entry name" value="NA-bd_OB_tRNA"/>
</dbReference>
<feature type="binding site" evidence="7">
    <location>
        <position position="221"/>
    </location>
    <ligand>
        <name>L-aspartate</name>
        <dbReference type="ChEBI" id="CHEBI:29991"/>
    </ligand>
</feature>
<proteinExistence type="inferred from homology"/>
<dbReference type="GO" id="GO:0005524">
    <property type="term" value="F:ATP binding"/>
    <property type="evidence" value="ECO:0007669"/>
    <property type="project" value="UniProtKB-UniRule"/>
</dbReference>
<comment type="function">
    <text evidence="7">Aspartyl-tRNA synthetase with relaxed tRNA specificity since it is able to aspartylate not only its cognate tRNA(Asp) but also tRNA(Asn). Reaction proceeds in two steps: L-aspartate is first activated by ATP to form Asp-AMP and then transferred to the acceptor end of tRNA(Asp/Asn).</text>
</comment>
<feature type="binding site" evidence="7">
    <location>
        <begin position="221"/>
        <end position="223"/>
    </location>
    <ligand>
        <name>ATP</name>
        <dbReference type="ChEBI" id="CHEBI:30616"/>
    </ligand>
</feature>
<comment type="subcellular location">
    <subcellularLocation>
        <location evidence="7">Cytoplasm</location>
    </subcellularLocation>
</comment>
<accession>A0A366X2Z8</accession>
<dbReference type="PRINTS" id="PR01042">
    <property type="entry name" value="TRNASYNTHASP"/>
</dbReference>
<evidence type="ECO:0000256" key="2">
    <source>
        <dbReference type="ARBA" id="ARBA00022598"/>
    </source>
</evidence>
<feature type="site" description="Important for tRNA non-discrimination" evidence="7">
    <location>
        <position position="33"/>
    </location>
</feature>
<comment type="caution">
    <text evidence="9">The sequence shown here is derived from an EMBL/GenBank/DDBJ whole genome shotgun (WGS) entry which is preliminary data.</text>
</comment>
<dbReference type="InterPro" id="IPR004364">
    <property type="entry name" value="Aa-tRNA-synt_II"/>
</dbReference>
<dbReference type="PANTHER" id="PTHR22594:SF5">
    <property type="entry name" value="ASPARTATE--TRNA LIGASE, MITOCHONDRIAL"/>
    <property type="match status" value="1"/>
</dbReference>
<dbReference type="Pfam" id="PF00152">
    <property type="entry name" value="tRNA-synt_2"/>
    <property type="match status" value="1"/>
</dbReference>
<keyword evidence="2 7" id="KW-0436">Ligase</keyword>
<dbReference type="GO" id="GO:0005737">
    <property type="term" value="C:cytoplasm"/>
    <property type="evidence" value="ECO:0007669"/>
    <property type="project" value="UniProtKB-SubCell"/>
</dbReference>
<dbReference type="InterPro" id="IPR004115">
    <property type="entry name" value="GAD-like_sf"/>
</dbReference>
<dbReference type="InterPro" id="IPR047089">
    <property type="entry name" value="Asp-tRNA-ligase_1_N"/>
</dbReference>
<dbReference type="SUPFAM" id="SSF55681">
    <property type="entry name" value="Class II aaRS and biotin synthetases"/>
    <property type="match status" value="1"/>
</dbReference>
<evidence type="ECO:0000256" key="1">
    <source>
        <dbReference type="ARBA" id="ARBA00006303"/>
    </source>
</evidence>
<feature type="domain" description="Aminoacyl-transfer RNA synthetases class-II family profile" evidence="8">
    <location>
        <begin position="144"/>
        <end position="584"/>
    </location>
</feature>
<keyword evidence="7" id="KW-0963">Cytoplasm</keyword>
<dbReference type="InterPro" id="IPR012340">
    <property type="entry name" value="NA-bd_OB-fold"/>
</dbReference>
<evidence type="ECO:0000313" key="10">
    <source>
        <dbReference type="Proteomes" id="UP000252706"/>
    </source>
</evidence>
<comment type="caution">
    <text evidence="7">Lacks conserved residue(s) required for the propagation of feature annotation.</text>
</comment>
<reference evidence="9 10" key="1">
    <citation type="submission" date="2018-07" db="EMBL/GenBank/DDBJ databases">
        <title>Modular assembly of carbohydrate-degrading microbial communities in the ocean.</title>
        <authorList>
            <person name="Enke T.N."/>
            <person name="Datta M.S."/>
            <person name="Schwartzman J.A."/>
            <person name="Cermak N."/>
            <person name="Schmitz D.A."/>
            <person name="Barrere J."/>
            <person name="Cordero O.X."/>
        </authorList>
    </citation>
    <scope>NUCLEOTIDE SEQUENCE [LARGE SCALE GENOMIC DNA]</scope>
    <source>
        <strain evidence="9 10">C3M10</strain>
    </source>
</reference>
<evidence type="ECO:0000313" key="9">
    <source>
        <dbReference type="EMBL" id="RBW58565.1"/>
    </source>
</evidence>
<gene>
    <name evidence="7" type="primary">aspS</name>
    <name evidence="9" type="ORF">DS909_06300</name>
</gene>
<dbReference type="InterPro" id="IPR045864">
    <property type="entry name" value="aa-tRNA-synth_II/BPL/LPL"/>
</dbReference>
<dbReference type="EMBL" id="QOCE01000013">
    <property type="protein sequence ID" value="RBW58565.1"/>
    <property type="molecule type" value="Genomic_DNA"/>
</dbReference>
<evidence type="ECO:0000259" key="8">
    <source>
        <dbReference type="PROSITE" id="PS50862"/>
    </source>
</evidence>
<dbReference type="NCBIfam" id="NF001750">
    <property type="entry name" value="PRK00476.1"/>
    <property type="match status" value="1"/>
</dbReference>
<dbReference type="RefSeq" id="WP_113822603.1">
    <property type="nucleotide sequence ID" value="NZ_QOCE01000013.1"/>
</dbReference>
<dbReference type="SUPFAM" id="SSF50249">
    <property type="entry name" value="Nucleic acid-binding proteins"/>
    <property type="match status" value="1"/>
</dbReference>
<dbReference type="Gene3D" id="3.30.930.10">
    <property type="entry name" value="Bira Bifunctional Protein, Domain 2"/>
    <property type="match status" value="1"/>
</dbReference>
<evidence type="ECO:0000256" key="5">
    <source>
        <dbReference type="ARBA" id="ARBA00022917"/>
    </source>
</evidence>
<protein>
    <recommendedName>
        <fullName evidence="7">Aspartate--tRNA(Asp/Asn) ligase</fullName>
        <ecNumber evidence="7">6.1.1.23</ecNumber>
    </recommendedName>
    <alternativeName>
        <fullName evidence="7">Aspartyl-tRNA synthetase</fullName>
        <shortName evidence="7">AspRS</shortName>
    </alternativeName>
    <alternativeName>
        <fullName evidence="7">Non-discriminating aspartyl-tRNA synthetase</fullName>
        <shortName evidence="7">ND-AspRS</shortName>
    </alternativeName>
</protein>
<dbReference type="SUPFAM" id="SSF55261">
    <property type="entry name" value="GAD domain-like"/>
    <property type="match status" value="1"/>
</dbReference>
<dbReference type="NCBIfam" id="TIGR00459">
    <property type="entry name" value="aspS_bact"/>
    <property type="match status" value="1"/>
</dbReference>
<feature type="binding site" evidence="7">
    <location>
        <position position="511"/>
    </location>
    <ligand>
        <name>ATP</name>
        <dbReference type="ChEBI" id="CHEBI:30616"/>
    </ligand>
</feature>
<dbReference type="Gene3D" id="3.30.1360.30">
    <property type="entry name" value="GAD-like domain"/>
    <property type="match status" value="1"/>
</dbReference>
<feature type="binding site" evidence="7">
    <location>
        <begin position="563"/>
        <end position="566"/>
    </location>
    <ligand>
        <name>ATP</name>
        <dbReference type="ChEBI" id="CHEBI:30616"/>
    </ligand>
</feature>
<feature type="binding site" evidence="7">
    <location>
        <position position="518"/>
    </location>
    <ligand>
        <name>L-aspartate</name>
        <dbReference type="ChEBI" id="CHEBI:29991"/>
    </ligand>
</feature>
<feature type="region of interest" description="Aspartate" evidence="7">
    <location>
        <begin position="199"/>
        <end position="202"/>
    </location>
</feature>
<dbReference type="GO" id="GO:0004815">
    <property type="term" value="F:aspartate-tRNA ligase activity"/>
    <property type="evidence" value="ECO:0007669"/>
    <property type="project" value="UniProtKB-UniRule"/>
</dbReference>
<keyword evidence="5 7" id="KW-0648">Protein biosynthesis</keyword>
<dbReference type="PROSITE" id="PS50862">
    <property type="entry name" value="AA_TRNA_LIGASE_II"/>
    <property type="match status" value="1"/>
</dbReference>
<organism evidence="9 10">
    <name type="scientific">Phaeobacter gallaeciensis</name>
    <dbReference type="NCBI Taxonomy" id="60890"/>
    <lineage>
        <taxon>Bacteria</taxon>
        <taxon>Pseudomonadati</taxon>
        <taxon>Pseudomonadota</taxon>
        <taxon>Alphaproteobacteria</taxon>
        <taxon>Rhodobacterales</taxon>
        <taxon>Roseobacteraceae</taxon>
        <taxon>Phaeobacter</taxon>
    </lineage>
</organism>
<dbReference type="PANTHER" id="PTHR22594">
    <property type="entry name" value="ASPARTYL/LYSYL-TRNA SYNTHETASE"/>
    <property type="match status" value="1"/>
</dbReference>
<dbReference type="Gene3D" id="2.40.50.140">
    <property type="entry name" value="Nucleic acid-binding proteins"/>
    <property type="match status" value="1"/>
</dbReference>
<keyword evidence="3 7" id="KW-0547">Nucleotide-binding</keyword>
<dbReference type="EC" id="6.1.1.23" evidence="7"/>
<comment type="subunit">
    <text evidence="7">Homodimer.</text>
</comment>
<feature type="binding site" evidence="7">
    <location>
        <position position="175"/>
    </location>
    <ligand>
        <name>L-aspartate</name>
        <dbReference type="ChEBI" id="CHEBI:29991"/>
    </ligand>
</feature>
<dbReference type="CDD" id="cd04317">
    <property type="entry name" value="EcAspRS_like_N"/>
    <property type="match status" value="1"/>
</dbReference>
<dbReference type="OrthoDB" id="9802326at2"/>
<dbReference type="GO" id="GO:0006422">
    <property type="term" value="P:aspartyl-tRNA aminoacylation"/>
    <property type="evidence" value="ECO:0007669"/>
    <property type="project" value="UniProtKB-UniRule"/>
</dbReference>
<evidence type="ECO:0000256" key="4">
    <source>
        <dbReference type="ARBA" id="ARBA00022840"/>
    </source>
</evidence>
<feature type="binding site" evidence="7">
    <location>
        <position position="478"/>
    </location>
    <ligand>
        <name>L-aspartate</name>
        <dbReference type="ChEBI" id="CHEBI:29991"/>
    </ligand>
</feature>
<keyword evidence="6 7" id="KW-0030">Aminoacyl-tRNA synthetase</keyword>
<dbReference type="InterPro" id="IPR004524">
    <property type="entry name" value="Asp-tRNA-ligase_1"/>
</dbReference>
<dbReference type="STRING" id="1423144.Gal_00939"/>
<comment type="similarity">
    <text evidence="1 7">Belongs to the class-II aminoacyl-tRNA synthetase family. Type 1 subfamily.</text>
</comment>
<keyword evidence="4 7" id="KW-0067">ATP-binding</keyword>
<evidence type="ECO:0000256" key="6">
    <source>
        <dbReference type="ARBA" id="ARBA00023146"/>
    </source>
</evidence>
<dbReference type="InterPro" id="IPR002312">
    <property type="entry name" value="Asp/Asn-tRNA-synth_IIb"/>
</dbReference>
<evidence type="ECO:0000256" key="7">
    <source>
        <dbReference type="HAMAP-Rule" id="MF_00044"/>
    </source>
</evidence>
<dbReference type="InterPro" id="IPR006195">
    <property type="entry name" value="aa-tRNA-synth_II"/>
</dbReference>
<dbReference type="HAMAP" id="MF_00044">
    <property type="entry name" value="Asp_tRNA_synth_type1"/>
    <property type="match status" value="1"/>
</dbReference>
<dbReference type="GO" id="GO:0050560">
    <property type="term" value="F:aspartate-tRNA(Asn) ligase activity"/>
    <property type="evidence" value="ECO:0007669"/>
    <property type="project" value="UniProtKB-EC"/>
</dbReference>
<dbReference type="GO" id="GO:0003676">
    <property type="term" value="F:nucleic acid binding"/>
    <property type="evidence" value="ECO:0007669"/>
    <property type="project" value="InterPro"/>
</dbReference>
<evidence type="ECO:0000256" key="3">
    <source>
        <dbReference type="ARBA" id="ARBA00022741"/>
    </source>
</evidence>
<comment type="catalytic activity">
    <reaction evidence="7">
        <text>tRNA(Asx) + L-aspartate + ATP = L-aspartyl-tRNA(Asx) + AMP + diphosphate</text>
        <dbReference type="Rhea" id="RHEA:18349"/>
        <dbReference type="Rhea" id="RHEA-COMP:9710"/>
        <dbReference type="Rhea" id="RHEA-COMP:9711"/>
        <dbReference type="ChEBI" id="CHEBI:29991"/>
        <dbReference type="ChEBI" id="CHEBI:30616"/>
        <dbReference type="ChEBI" id="CHEBI:33019"/>
        <dbReference type="ChEBI" id="CHEBI:78442"/>
        <dbReference type="ChEBI" id="CHEBI:78516"/>
        <dbReference type="ChEBI" id="CHEBI:456215"/>
        <dbReference type="EC" id="6.1.1.23"/>
    </reaction>
</comment>
<dbReference type="Proteomes" id="UP000252706">
    <property type="component" value="Unassembled WGS sequence"/>
</dbReference>
<dbReference type="AlphaFoldDB" id="A0A366X2Z8"/>
<dbReference type="Pfam" id="PF01336">
    <property type="entry name" value="tRNA_anti-codon"/>
    <property type="match status" value="1"/>
</dbReference>
<sequence length="617" mass="69585">MHAFRSQTCAELNKSHVGQNVRLSGWVHRVRDHGGLLFIDLRDHYGMTQVMADPDSPVFAEIEKVRSEWCIRIDGEVKARDESLINSKIPTGEIEVFIRDIEVLGAAKELPLMVFGDQEYPEETRLRYRYLDLRREAMQRNMTLRSDVVASMRRRMWDKQFREYQTPIITASSPEGARDFLVPSRQHPGKFYALPQAPQQFKQLIMVSGFDKYFQIAPCFRDEDPRADRSPTDFYQLDLEMSFVEQQDIFDTIQPVLTGVFEEFGGGRKVDQEWPQISYRDAALWYGSDKPDLRNPIKMQVVSEHFAGSGFAIFAKLLEQEGTEVRAIPAPKGGSRKFCDRMNVFAQKEGLPGMGYIFWREKTADAVAQELGIPVKEAQAKLKSGEVKGGMEAAGPLAKNIGPERTEAIRQQLGLNVGDAAFFLGGKPKAFETVAGKARNVIGEELGLTDKTRFAFAWIVDFPIYEQDEETGKIDFEHNPFSMPQGGMEALQGNPLDVLGYQYDLACNGFELVSGAIRNHRPEIMFKAFEIAGYGKEEVEKRFGGMVNAFQYGAPPHGGCAAGIDRIVMLLADEANIREVIMFPMNQRAEDLMMDAPSDPTSDQLMDLGLRVIPQEQ</sequence>
<name>A0A366X2Z8_9RHOB</name>